<dbReference type="GO" id="GO:0000166">
    <property type="term" value="F:nucleotide binding"/>
    <property type="evidence" value="ECO:0007669"/>
    <property type="project" value="InterPro"/>
</dbReference>
<dbReference type="PANTHER" id="PTHR47649">
    <property type="entry name" value="RIBONUCLEASE D"/>
    <property type="match status" value="1"/>
</dbReference>
<keyword evidence="3" id="KW-1185">Reference proteome</keyword>
<evidence type="ECO:0000313" key="2">
    <source>
        <dbReference type="EMBL" id="MBB4882541.1"/>
    </source>
</evidence>
<gene>
    <name evidence="2" type="ORF">BJ976_000892</name>
</gene>
<dbReference type="PROSITE" id="PS50967">
    <property type="entry name" value="HRDC"/>
    <property type="match status" value="1"/>
</dbReference>
<dbReference type="Pfam" id="PF18305">
    <property type="entry name" value="DNA_pol_A_exoN"/>
    <property type="match status" value="1"/>
</dbReference>
<evidence type="ECO:0000256" key="1">
    <source>
        <dbReference type="SAM" id="MobiDB-lite"/>
    </source>
</evidence>
<dbReference type="InterPro" id="IPR051086">
    <property type="entry name" value="RNase_D-like"/>
</dbReference>
<dbReference type="Gene3D" id="3.30.420.10">
    <property type="entry name" value="Ribonuclease H-like superfamily/Ribonuclease H"/>
    <property type="match status" value="1"/>
</dbReference>
<dbReference type="Pfam" id="PF01612">
    <property type="entry name" value="DNA_pol_A_exo1"/>
    <property type="match status" value="1"/>
</dbReference>
<dbReference type="RefSeq" id="WP_135030260.1">
    <property type="nucleotide sequence ID" value="NZ_BMLA01000001.1"/>
</dbReference>
<reference evidence="2 3" key="1">
    <citation type="submission" date="2020-08" db="EMBL/GenBank/DDBJ databases">
        <title>Sequencing the genomes of 1000 actinobacteria strains.</title>
        <authorList>
            <person name="Klenk H.-P."/>
        </authorList>
    </citation>
    <scope>NUCLEOTIDE SEQUENCE [LARGE SCALE GENOMIC DNA]</scope>
    <source>
        <strain evidence="2 3">DSM 19079</strain>
    </source>
</reference>
<dbReference type="Proteomes" id="UP000560081">
    <property type="component" value="Unassembled WGS sequence"/>
</dbReference>
<protein>
    <submittedName>
        <fullName evidence="2">Ribonuclease D</fullName>
        <ecNumber evidence="2">3.1.13.5</ecNumber>
    </submittedName>
</protein>
<dbReference type="InterPro" id="IPR012337">
    <property type="entry name" value="RNaseH-like_sf"/>
</dbReference>
<dbReference type="EMBL" id="JACHMC010000001">
    <property type="protein sequence ID" value="MBB4882541.1"/>
    <property type="molecule type" value="Genomic_DNA"/>
</dbReference>
<proteinExistence type="predicted"/>
<dbReference type="GO" id="GO:0003676">
    <property type="term" value="F:nucleic acid binding"/>
    <property type="evidence" value="ECO:0007669"/>
    <property type="project" value="InterPro"/>
</dbReference>
<dbReference type="InterPro" id="IPR036397">
    <property type="entry name" value="RNaseH_sf"/>
</dbReference>
<dbReference type="Gene3D" id="1.10.150.80">
    <property type="entry name" value="HRDC domain"/>
    <property type="match status" value="2"/>
</dbReference>
<sequence length="420" mass="45322">MPPADTPSPSAEHVPAPELVSAPAGGVPRVTDTPAGLTACARALRSGTGPVAVDAERASGIRYGQRAFLVQLKRQGAGIWLVDPEAFADLTELDEALTGVEWILHAASQDLPCLAERGMTPDRLFDTELAARLAGLPRVGLAAVLESRLGLTLAKEHSMADWSTRPLPEQWLNYAALDVELLVELRDSLAELLEEQGKLAWAEQEFEHVRTAPPPAPRQDPWRRTSGAQTLTKPAQRAVLRRLWQAREDLARHRDTAPGRLLPDSALVAASATAPRTVPELRATRGFHGRHASKEAPRWIAAVRAGLDDADAGQAPPRHAPGGSDGPPPHRSWKDRDPLADRRLKTARPRVARRAEALGMPTENLLTPDTLRRVCWAPPEPLTPESVAEALAGHGARPWQVEATAAIVTVALLDPDPAQD</sequence>
<name>A0A4Y8X154_9MICC</name>
<dbReference type="GO" id="GO:0006139">
    <property type="term" value="P:nucleobase-containing compound metabolic process"/>
    <property type="evidence" value="ECO:0007669"/>
    <property type="project" value="InterPro"/>
</dbReference>
<comment type="caution">
    <text evidence="2">The sequence shown here is derived from an EMBL/GenBank/DDBJ whole genome shotgun (WGS) entry which is preliminary data.</text>
</comment>
<evidence type="ECO:0000313" key="3">
    <source>
        <dbReference type="Proteomes" id="UP000560081"/>
    </source>
</evidence>
<dbReference type="AlphaFoldDB" id="A0A4Y8X154"/>
<dbReference type="InterPro" id="IPR002121">
    <property type="entry name" value="HRDC_dom"/>
</dbReference>
<dbReference type="Pfam" id="PF00570">
    <property type="entry name" value="HRDC"/>
    <property type="match status" value="1"/>
</dbReference>
<keyword evidence="2" id="KW-0378">Hydrolase</keyword>
<dbReference type="SMART" id="SM00474">
    <property type="entry name" value="35EXOc"/>
    <property type="match status" value="1"/>
</dbReference>
<feature type="region of interest" description="Disordered" evidence="1">
    <location>
        <begin position="211"/>
        <end position="235"/>
    </location>
</feature>
<dbReference type="SMART" id="SM00341">
    <property type="entry name" value="HRDC"/>
    <property type="match status" value="1"/>
</dbReference>
<dbReference type="SUPFAM" id="SSF53098">
    <property type="entry name" value="Ribonuclease H-like"/>
    <property type="match status" value="1"/>
</dbReference>
<dbReference type="OrthoDB" id="144122at2"/>
<dbReference type="CDD" id="cd06142">
    <property type="entry name" value="RNaseD_exo"/>
    <property type="match status" value="1"/>
</dbReference>
<dbReference type="InterPro" id="IPR044876">
    <property type="entry name" value="HRDC_dom_sf"/>
</dbReference>
<accession>A0A4Y8X154</accession>
<dbReference type="GO" id="GO:0033890">
    <property type="term" value="F:ribonuclease D activity"/>
    <property type="evidence" value="ECO:0007669"/>
    <property type="project" value="UniProtKB-EC"/>
</dbReference>
<feature type="region of interest" description="Disordered" evidence="1">
    <location>
        <begin position="310"/>
        <end position="352"/>
    </location>
</feature>
<dbReference type="PANTHER" id="PTHR47649:SF1">
    <property type="entry name" value="RIBONUCLEASE D"/>
    <property type="match status" value="1"/>
</dbReference>
<dbReference type="EC" id="3.1.13.5" evidence="2"/>
<dbReference type="GO" id="GO:0008408">
    <property type="term" value="F:3'-5' exonuclease activity"/>
    <property type="evidence" value="ECO:0007669"/>
    <property type="project" value="InterPro"/>
</dbReference>
<dbReference type="SUPFAM" id="SSF47819">
    <property type="entry name" value="HRDC-like"/>
    <property type="match status" value="1"/>
</dbReference>
<feature type="region of interest" description="Disordered" evidence="1">
    <location>
        <begin position="1"/>
        <end position="31"/>
    </location>
</feature>
<feature type="compositionally biased region" description="Basic and acidic residues" evidence="1">
    <location>
        <begin position="332"/>
        <end position="344"/>
    </location>
</feature>
<dbReference type="InterPro" id="IPR002562">
    <property type="entry name" value="3'-5'_exonuclease_dom"/>
</dbReference>
<organism evidence="2 3">
    <name type="scientific">Micrococcus flavus</name>
    <dbReference type="NCBI Taxonomy" id="384602"/>
    <lineage>
        <taxon>Bacteria</taxon>
        <taxon>Bacillati</taxon>
        <taxon>Actinomycetota</taxon>
        <taxon>Actinomycetes</taxon>
        <taxon>Micrococcales</taxon>
        <taxon>Micrococcaceae</taxon>
        <taxon>Micrococcus</taxon>
    </lineage>
</organism>
<dbReference type="InterPro" id="IPR041605">
    <property type="entry name" value="Exo_C"/>
</dbReference>
<dbReference type="InterPro" id="IPR010997">
    <property type="entry name" value="HRDC-like_sf"/>
</dbReference>